<feature type="region of interest" description="Disordered" evidence="1">
    <location>
        <begin position="23"/>
        <end position="70"/>
    </location>
</feature>
<feature type="chain" id="PRO_5045692055" evidence="2">
    <location>
        <begin position="23"/>
        <end position="119"/>
    </location>
</feature>
<evidence type="ECO:0000313" key="3">
    <source>
        <dbReference type="EMBL" id="MFC4626265.1"/>
    </source>
</evidence>
<dbReference type="RefSeq" id="WP_374831098.1">
    <property type="nucleotide sequence ID" value="NZ_JBHEEZ010000007.1"/>
</dbReference>
<gene>
    <name evidence="3" type="ORF">ACFO1V_13805</name>
</gene>
<accession>A0ABV9H9N3</accession>
<sequence>MLKKIILAAVALSFVGAPLAQAQAPHKPAPGHMEPARPSAPGKPKHRVEPHKAGRPGMHRNHFAKGQRFGDWRRHHEVRDYKRYGLRKPARGQRWIKVGDQFLLITTATGVIAGILAAR</sequence>
<dbReference type="EMBL" id="JBHSEL010000124">
    <property type="protein sequence ID" value="MFC4626265.1"/>
    <property type="molecule type" value="Genomic_DNA"/>
</dbReference>
<evidence type="ECO:0000313" key="4">
    <source>
        <dbReference type="Proteomes" id="UP001596042"/>
    </source>
</evidence>
<comment type="caution">
    <text evidence="3">The sequence shown here is derived from an EMBL/GenBank/DDBJ whole genome shotgun (WGS) entry which is preliminary data.</text>
</comment>
<feature type="compositionally biased region" description="Basic residues" evidence="1">
    <location>
        <begin position="43"/>
        <end position="65"/>
    </location>
</feature>
<dbReference type="Gene3D" id="3.10.450.160">
    <property type="entry name" value="inner membrane protein cigr"/>
    <property type="match status" value="1"/>
</dbReference>
<reference evidence="4" key="1">
    <citation type="journal article" date="2019" name="Int. J. Syst. Evol. Microbiol.">
        <title>The Global Catalogue of Microorganisms (GCM) 10K type strain sequencing project: providing services to taxonomists for standard genome sequencing and annotation.</title>
        <authorList>
            <consortium name="The Broad Institute Genomics Platform"/>
            <consortium name="The Broad Institute Genome Sequencing Center for Infectious Disease"/>
            <person name="Wu L."/>
            <person name="Ma J."/>
        </authorList>
    </citation>
    <scope>NUCLEOTIDE SEQUENCE [LARGE SCALE GENOMIC DNA]</scope>
    <source>
        <strain evidence="4">CGMCC 1.15731</strain>
    </source>
</reference>
<evidence type="ECO:0000256" key="1">
    <source>
        <dbReference type="SAM" id="MobiDB-lite"/>
    </source>
</evidence>
<evidence type="ECO:0000256" key="2">
    <source>
        <dbReference type="SAM" id="SignalP"/>
    </source>
</evidence>
<name>A0ABV9H9N3_9HYPH</name>
<proteinExistence type="predicted"/>
<keyword evidence="4" id="KW-1185">Reference proteome</keyword>
<dbReference type="Proteomes" id="UP001596042">
    <property type="component" value="Unassembled WGS sequence"/>
</dbReference>
<organism evidence="3 4">
    <name type="scientific">Daeguia caeni</name>
    <dbReference type="NCBI Taxonomy" id="439612"/>
    <lineage>
        <taxon>Bacteria</taxon>
        <taxon>Pseudomonadati</taxon>
        <taxon>Pseudomonadota</taxon>
        <taxon>Alphaproteobacteria</taxon>
        <taxon>Hyphomicrobiales</taxon>
        <taxon>Brucellaceae</taxon>
        <taxon>Daeguia</taxon>
    </lineage>
</organism>
<protein>
    <submittedName>
        <fullName evidence="3">RcnB family protein</fullName>
    </submittedName>
</protein>
<dbReference type="InterPro" id="IPR024572">
    <property type="entry name" value="RcnB"/>
</dbReference>
<keyword evidence="2" id="KW-0732">Signal</keyword>
<dbReference type="Pfam" id="PF11776">
    <property type="entry name" value="RcnB"/>
    <property type="match status" value="1"/>
</dbReference>
<feature type="signal peptide" evidence="2">
    <location>
        <begin position="1"/>
        <end position="22"/>
    </location>
</feature>